<gene>
    <name evidence="2" type="ORF">SKAU_G00291450</name>
</gene>
<proteinExistence type="predicted"/>
<accession>A0A9Q1ILE4</accession>
<evidence type="ECO:0000313" key="2">
    <source>
        <dbReference type="EMBL" id="KAJ8344952.1"/>
    </source>
</evidence>
<comment type="caution">
    <text evidence="2">The sequence shown here is derived from an EMBL/GenBank/DDBJ whole genome shotgun (WGS) entry which is preliminary data.</text>
</comment>
<dbReference type="AlphaFoldDB" id="A0A9Q1ILE4"/>
<dbReference type="Proteomes" id="UP001152622">
    <property type="component" value="Chromosome 12"/>
</dbReference>
<feature type="compositionally biased region" description="Basic and acidic residues" evidence="1">
    <location>
        <begin position="64"/>
        <end position="80"/>
    </location>
</feature>
<feature type="region of interest" description="Disordered" evidence="1">
    <location>
        <begin position="1"/>
        <end position="80"/>
    </location>
</feature>
<reference evidence="2" key="1">
    <citation type="journal article" date="2023" name="Science">
        <title>Genome structures resolve the early diversification of teleost fishes.</title>
        <authorList>
            <person name="Parey E."/>
            <person name="Louis A."/>
            <person name="Montfort J."/>
            <person name="Bouchez O."/>
            <person name="Roques C."/>
            <person name="Iampietro C."/>
            <person name="Lluch J."/>
            <person name="Castinel A."/>
            <person name="Donnadieu C."/>
            <person name="Desvignes T."/>
            <person name="Floi Bucao C."/>
            <person name="Jouanno E."/>
            <person name="Wen M."/>
            <person name="Mejri S."/>
            <person name="Dirks R."/>
            <person name="Jansen H."/>
            <person name="Henkel C."/>
            <person name="Chen W.J."/>
            <person name="Zahm M."/>
            <person name="Cabau C."/>
            <person name="Klopp C."/>
            <person name="Thompson A.W."/>
            <person name="Robinson-Rechavi M."/>
            <person name="Braasch I."/>
            <person name="Lecointre G."/>
            <person name="Bobe J."/>
            <person name="Postlethwait J.H."/>
            <person name="Berthelot C."/>
            <person name="Roest Crollius H."/>
            <person name="Guiguen Y."/>
        </authorList>
    </citation>
    <scope>NUCLEOTIDE SEQUENCE</scope>
    <source>
        <strain evidence="2">WJC10195</strain>
    </source>
</reference>
<protein>
    <submittedName>
        <fullName evidence="2">Uncharacterized protein</fullName>
    </submittedName>
</protein>
<evidence type="ECO:0000256" key="1">
    <source>
        <dbReference type="SAM" id="MobiDB-lite"/>
    </source>
</evidence>
<organism evidence="2 3">
    <name type="scientific">Synaphobranchus kaupii</name>
    <name type="common">Kaup's arrowtooth eel</name>
    <dbReference type="NCBI Taxonomy" id="118154"/>
    <lineage>
        <taxon>Eukaryota</taxon>
        <taxon>Metazoa</taxon>
        <taxon>Chordata</taxon>
        <taxon>Craniata</taxon>
        <taxon>Vertebrata</taxon>
        <taxon>Euteleostomi</taxon>
        <taxon>Actinopterygii</taxon>
        <taxon>Neopterygii</taxon>
        <taxon>Teleostei</taxon>
        <taxon>Anguilliformes</taxon>
        <taxon>Synaphobranchidae</taxon>
        <taxon>Synaphobranchus</taxon>
    </lineage>
</organism>
<sequence>MASAGTAAAPRREALTPGKSGRDEEAHGAHQGAVSAEGAIQQYESKLCEPLMEKANPSANQQKCRSEDQMRGNREDASLK</sequence>
<name>A0A9Q1ILE4_SYNKA</name>
<keyword evidence="3" id="KW-1185">Reference proteome</keyword>
<evidence type="ECO:0000313" key="3">
    <source>
        <dbReference type="Proteomes" id="UP001152622"/>
    </source>
</evidence>
<feature type="compositionally biased region" description="Basic and acidic residues" evidence="1">
    <location>
        <begin position="10"/>
        <end position="28"/>
    </location>
</feature>
<dbReference type="EMBL" id="JAINUF010000012">
    <property type="protein sequence ID" value="KAJ8344952.1"/>
    <property type="molecule type" value="Genomic_DNA"/>
</dbReference>